<name>A0A642UL41_DIURU</name>
<dbReference type="OMA" id="VIKDCHY"/>
<dbReference type="GeneID" id="54782675"/>
<dbReference type="AlphaFoldDB" id="A0A642UL41"/>
<comment type="caution">
    <text evidence="1">The sequence shown here is derived from an EMBL/GenBank/DDBJ whole genome shotgun (WGS) entry which is preliminary data.</text>
</comment>
<accession>A0A642UL41</accession>
<reference evidence="1 2" key="1">
    <citation type="submission" date="2019-07" db="EMBL/GenBank/DDBJ databases">
        <title>Genome assembly of two rare yeast pathogens: Diutina rugosa and Trichomonascus ciferrii.</title>
        <authorList>
            <person name="Mixao V."/>
            <person name="Saus E."/>
            <person name="Hansen A."/>
            <person name="Lass-Flor C."/>
            <person name="Gabaldon T."/>
        </authorList>
    </citation>
    <scope>NUCLEOTIDE SEQUENCE [LARGE SCALE GENOMIC DNA]</scope>
    <source>
        <strain evidence="1 2">CBS 613</strain>
    </source>
</reference>
<sequence>MSQHQFINDAKASQADHLRKSAAYSKQLQRTVARLVEANSTSTAVLDKIDTIHAVNRQIDHQLNDEIATNYGELVQAQTRLEKMATRTEAALGGGKVVEECQHHLEMIDTQLRILEHTLQYVQQRHSDGI</sequence>
<protein>
    <submittedName>
        <fullName evidence="1">Uncharacterized protein</fullName>
    </submittedName>
</protein>
<evidence type="ECO:0000313" key="2">
    <source>
        <dbReference type="Proteomes" id="UP000449547"/>
    </source>
</evidence>
<keyword evidence="2" id="KW-1185">Reference proteome</keyword>
<organism evidence="1 2">
    <name type="scientific">Diutina rugosa</name>
    <name type="common">Yeast</name>
    <name type="synonym">Candida rugosa</name>
    <dbReference type="NCBI Taxonomy" id="5481"/>
    <lineage>
        <taxon>Eukaryota</taxon>
        <taxon>Fungi</taxon>
        <taxon>Dikarya</taxon>
        <taxon>Ascomycota</taxon>
        <taxon>Saccharomycotina</taxon>
        <taxon>Pichiomycetes</taxon>
        <taxon>Debaryomycetaceae</taxon>
        <taxon>Diutina</taxon>
    </lineage>
</organism>
<evidence type="ECO:0000313" key="1">
    <source>
        <dbReference type="EMBL" id="KAA8899983.1"/>
    </source>
</evidence>
<proteinExistence type="predicted"/>
<dbReference type="OrthoDB" id="4081497at2759"/>
<dbReference type="EMBL" id="SWFT01000119">
    <property type="protein sequence ID" value="KAA8899983.1"/>
    <property type="molecule type" value="Genomic_DNA"/>
</dbReference>
<gene>
    <name evidence="1" type="ORF">DIURU_004024</name>
</gene>
<dbReference type="VEuPathDB" id="FungiDB:DIURU_004024"/>
<dbReference type="Proteomes" id="UP000449547">
    <property type="component" value="Unassembled WGS sequence"/>
</dbReference>
<dbReference type="RefSeq" id="XP_034011194.1">
    <property type="nucleotide sequence ID" value="XM_034156852.1"/>
</dbReference>